<dbReference type="Gene3D" id="3.40.1710.10">
    <property type="entry name" value="abc type-2 transporter like domain"/>
    <property type="match status" value="1"/>
</dbReference>
<evidence type="ECO:0000256" key="1">
    <source>
        <dbReference type="ARBA" id="ARBA00004651"/>
    </source>
</evidence>
<keyword evidence="11" id="KW-1185">Reference proteome</keyword>
<evidence type="ECO:0000313" key="11">
    <source>
        <dbReference type="Proteomes" id="UP000198656"/>
    </source>
</evidence>
<dbReference type="STRING" id="1121419.SAMN05443529_10422"/>
<reference evidence="11" key="1">
    <citation type="submission" date="2016-10" db="EMBL/GenBank/DDBJ databases">
        <authorList>
            <person name="Varghese N."/>
            <person name="Submissions S."/>
        </authorList>
    </citation>
    <scope>NUCLEOTIDE SEQUENCE [LARGE SCALE GENOMIC DNA]</scope>
    <source>
        <strain evidence="11">DSM 8344</strain>
    </source>
</reference>
<dbReference type="InterPro" id="IPR047817">
    <property type="entry name" value="ABC2_TM_bact-type"/>
</dbReference>
<evidence type="ECO:0000256" key="6">
    <source>
        <dbReference type="ARBA" id="ARBA00022989"/>
    </source>
</evidence>
<feature type="domain" description="ABC transmembrane type-2" evidence="9">
    <location>
        <begin position="151"/>
        <end position="376"/>
    </location>
</feature>
<dbReference type="Proteomes" id="UP000198656">
    <property type="component" value="Unassembled WGS sequence"/>
</dbReference>
<name>A0A1G7V712_9FIRM</name>
<evidence type="ECO:0000256" key="2">
    <source>
        <dbReference type="ARBA" id="ARBA00007783"/>
    </source>
</evidence>
<dbReference type="EMBL" id="FNCP01000004">
    <property type="protein sequence ID" value="SDG55291.1"/>
    <property type="molecule type" value="Genomic_DNA"/>
</dbReference>
<feature type="transmembrane region" description="Helical" evidence="8">
    <location>
        <begin position="20"/>
        <end position="39"/>
    </location>
</feature>
<dbReference type="InterPro" id="IPR051449">
    <property type="entry name" value="ABC-2_transporter_component"/>
</dbReference>
<evidence type="ECO:0000259" key="9">
    <source>
        <dbReference type="PROSITE" id="PS51012"/>
    </source>
</evidence>
<gene>
    <name evidence="10" type="ORF">SAMN05443529_10422</name>
</gene>
<keyword evidence="6 8" id="KW-1133">Transmembrane helix</keyword>
<dbReference type="RefSeq" id="WP_092330574.1">
    <property type="nucleotide sequence ID" value="NZ_FNCP01000004.1"/>
</dbReference>
<feature type="transmembrane region" description="Helical" evidence="8">
    <location>
        <begin position="297"/>
        <end position="315"/>
    </location>
</feature>
<feature type="transmembrane region" description="Helical" evidence="8">
    <location>
        <begin position="355"/>
        <end position="373"/>
    </location>
</feature>
<evidence type="ECO:0000256" key="3">
    <source>
        <dbReference type="ARBA" id="ARBA00022448"/>
    </source>
</evidence>
<evidence type="ECO:0000256" key="4">
    <source>
        <dbReference type="ARBA" id="ARBA00022475"/>
    </source>
</evidence>
<proteinExistence type="inferred from homology"/>
<feature type="transmembrane region" description="Helical" evidence="8">
    <location>
        <begin position="237"/>
        <end position="257"/>
    </location>
</feature>
<dbReference type="PROSITE" id="PS51012">
    <property type="entry name" value="ABC_TM2"/>
    <property type="match status" value="1"/>
</dbReference>
<dbReference type="GO" id="GO:0140359">
    <property type="term" value="F:ABC-type transporter activity"/>
    <property type="evidence" value="ECO:0007669"/>
    <property type="project" value="InterPro"/>
</dbReference>
<evidence type="ECO:0000256" key="8">
    <source>
        <dbReference type="SAM" id="Phobius"/>
    </source>
</evidence>
<dbReference type="Pfam" id="PF12698">
    <property type="entry name" value="ABC2_membrane_3"/>
    <property type="match status" value="1"/>
</dbReference>
<comment type="similarity">
    <text evidence="2">Belongs to the ABC-2 integral membrane protein family.</text>
</comment>
<dbReference type="AlphaFoldDB" id="A0A1G7V712"/>
<accession>A0A1G7V712</accession>
<protein>
    <submittedName>
        <fullName evidence="10">ABC-2 type transport system permease protein</fullName>
    </submittedName>
</protein>
<sequence>MGILKVALRELKYIIRNKRMLVVIFMIPLLYMILFGLMYSTHVVKDIKTVVLDYNNTATSRAIAQGFRDSEKFDVVGQVASEAELRSEMENRKITAGIVIPADLDAKIKTGEGSTVLVIVNGTNLLFSNAVLSAANEIVGTFSAGASIKGLESGAGLLPDQAASAALPARFALRIWYNPTFNYANFLLLGLAGTVAQQIALLYVASALSREKSLGTINELRPYNAIEVVLGKLTVHFLLNMLSANLVYYLCISYFQVPYHGSIWTFELLLSVFLLTIMSLGVMLSIICKNELEATQLAMLFAVPSFLISGFTWPLQAMPDFVQMISKVLPLTYFVSEVRDLALMGISLEQVLPNIWTLLKMTAVFLPVAIGLVHSQLKKEFRQVEEKITEIIAG</sequence>
<dbReference type="PANTHER" id="PTHR30294">
    <property type="entry name" value="MEMBRANE COMPONENT OF ABC TRANSPORTER YHHJ-RELATED"/>
    <property type="match status" value="1"/>
</dbReference>
<feature type="transmembrane region" description="Helical" evidence="8">
    <location>
        <begin position="263"/>
        <end position="285"/>
    </location>
</feature>
<keyword evidence="5 8" id="KW-0812">Transmembrane</keyword>
<keyword evidence="3" id="KW-0813">Transport</keyword>
<keyword evidence="4" id="KW-1003">Cell membrane</keyword>
<comment type="subcellular location">
    <subcellularLocation>
        <location evidence="1">Cell membrane</location>
        <topology evidence="1">Multi-pass membrane protein</topology>
    </subcellularLocation>
</comment>
<dbReference type="GO" id="GO:0005886">
    <property type="term" value="C:plasma membrane"/>
    <property type="evidence" value="ECO:0007669"/>
    <property type="project" value="UniProtKB-SubCell"/>
</dbReference>
<organism evidence="10 11">
    <name type="scientific">Desulfosporosinus hippei DSM 8344</name>
    <dbReference type="NCBI Taxonomy" id="1121419"/>
    <lineage>
        <taxon>Bacteria</taxon>
        <taxon>Bacillati</taxon>
        <taxon>Bacillota</taxon>
        <taxon>Clostridia</taxon>
        <taxon>Eubacteriales</taxon>
        <taxon>Desulfitobacteriaceae</taxon>
        <taxon>Desulfosporosinus</taxon>
    </lineage>
</organism>
<dbReference type="InterPro" id="IPR013525">
    <property type="entry name" value="ABC2_TM"/>
</dbReference>
<evidence type="ECO:0000256" key="5">
    <source>
        <dbReference type="ARBA" id="ARBA00022692"/>
    </source>
</evidence>
<keyword evidence="7 8" id="KW-0472">Membrane</keyword>
<dbReference type="OrthoDB" id="9788252at2"/>
<evidence type="ECO:0000256" key="7">
    <source>
        <dbReference type="ARBA" id="ARBA00023136"/>
    </source>
</evidence>
<dbReference type="PANTHER" id="PTHR30294:SF29">
    <property type="entry name" value="MULTIDRUG ABC TRANSPORTER PERMEASE YBHS-RELATED"/>
    <property type="match status" value="1"/>
</dbReference>
<evidence type="ECO:0000313" key="10">
    <source>
        <dbReference type="EMBL" id="SDG55291.1"/>
    </source>
</evidence>
<feature type="transmembrane region" description="Helical" evidence="8">
    <location>
        <begin position="183"/>
        <end position="204"/>
    </location>
</feature>